<feature type="domain" description="HTH gntR-type" evidence="4">
    <location>
        <begin position="6"/>
        <end position="74"/>
    </location>
</feature>
<evidence type="ECO:0000256" key="2">
    <source>
        <dbReference type="ARBA" id="ARBA00023125"/>
    </source>
</evidence>
<dbReference type="Pfam" id="PF13377">
    <property type="entry name" value="Peripla_BP_3"/>
    <property type="match status" value="1"/>
</dbReference>
<keyword evidence="2" id="KW-0238">DNA-binding</keyword>
<evidence type="ECO:0000313" key="6">
    <source>
        <dbReference type="Proteomes" id="UP000035268"/>
    </source>
</evidence>
<evidence type="ECO:0000313" key="5">
    <source>
        <dbReference type="EMBL" id="AKJ65429.1"/>
    </source>
</evidence>
<dbReference type="SUPFAM" id="SSF53822">
    <property type="entry name" value="Periplasmic binding protein-like I"/>
    <property type="match status" value="1"/>
</dbReference>
<dbReference type="Gene3D" id="1.10.10.10">
    <property type="entry name" value="Winged helix-like DNA-binding domain superfamily/Winged helix DNA-binding domain"/>
    <property type="match status" value="1"/>
</dbReference>
<dbReference type="PANTHER" id="PTHR30146">
    <property type="entry name" value="LACI-RELATED TRANSCRIPTIONAL REPRESSOR"/>
    <property type="match status" value="1"/>
</dbReference>
<dbReference type="InterPro" id="IPR028082">
    <property type="entry name" value="Peripla_BP_I"/>
</dbReference>
<dbReference type="InterPro" id="IPR036388">
    <property type="entry name" value="WH-like_DNA-bd_sf"/>
</dbReference>
<evidence type="ECO:0000259" key="4">
    <source>
        <dbReference type="PROSITE" id="PS50949"/>
    </source>
</evidence>
<reference evidence="5 6" key="2">
    <citation type="journal article" date="2016" name="ISME J.">
        <title>Characterization of the first cultured representative of Verrucomicrobia subdivision 5 indicates the proposal of a novel phylum.</title>
        <authorList>
            <person name="Spring S."/>
            <person name="Bunk B."/>
            <person name="Sproer C."/>
            <person name="Schumann P."/>
            <person name="Rohde M."/>
            <person name="Tindall B.J."/>
            <person name="Klenk H.P."/>
        </authorList>
    </citation>
    <scope>NUCLEOTIDE SEQUENCE [LARGE SCALE GENOMIC DNA]</scope>
    <source>
        <strain evidence="5 6">L21-Fru-AB</strain>
    </source>
</reference>
<reference evidence="6" key="1">
    <citation type="submission" date="2015-02" db="EMBL/GenBank/DDBJ databases">
        <title>Description and complete genome sequence of the first cultured representative of the subdivision 5 of the Verrucomicrobia phylum.</title>
        <authorList>
            <person name="Spring S."/>
            <person name="Bunk B."/>
            <person name="Sproer C."/>
            <person name="Klenk H.-P."/>
        </authorList>
    </citation>
    <scope>NUCLEOTIDE SEQUENCE [LARGE SCALE GENOMIC DNA]</scope>
    <source>
        <strain evidence="6">L21-Fru-AB</strain>
    </source>
</reference>
<evidence type="ECO:0000256" key="3">
    <source>
        <dbReference type="ARBA" id="ARBA00023163"/>
    </source>
</evidence>
<dbReference type="OrthoDB" id="9805385at2"/>
<dbReference type="GO" id="GO:0000976">
    <property type="term" value="F:transcription cis-regulatory region binding"/>
    <property type="evidence" value="ECO:0007669"/>
    <property type="project" value="TreeGrafter"/>
</dbReference>
<dbReference type="SUPFAM" id="SSF46785">
    <property type="entry name" value="Winged helix' DNA-binding domain"/>
    <property type="match status" value="1"/>
</dbReference>
<proteinExistence type="predicted"/>
<dbReference type="InterPro" id="IPR036390">
    <property type="entry name" value="WH_DNA-bd_sf"/>
</dbReference>
<name>A0A0G3EMT9_9BACT</name>
<gene>
    <name evidence="5" type="primary">araR_1</name>
    <name evidence="5" type="ORF">L21SP4_02202</name>
</gene>
<dbReference type="InterPro" id="IPR000524">
    <property type="entry name" value="Tscrpt_reg_HTH_GntR"/>
</dbReference>
<dbReference type="PRINTS" id="PR00035">
    <property type="entry name" value="HTHGNTR"/>
</dbReference>
<organism evidence="5 6">
    <name type="scientific">Kiritimatiella glycovorans</name>
    <dbReference type="NCBI Taxonomy" id="1307763"/>
    <lineage>
        <taxon>Bacteria</taxon>
        <taxon>Pseudomonadati</taxon>
        <taxon>Kiritimatiellota</taxon>
        <taxon>Kiritimatiellia</taxon>
        <taxon>Kiritimatiellales</taxon>
        <taxon>Kiritimatiellaceae</taxon>
        <taxon>Kiritimatiella</taxon>
    </lineage>
</organism>
<dbReference type="RefSeq" id="WP_052882661.1">
    <property type="nucleotide sequence ID" value="NZ_CP010904.1"/>
</dbReference>
<dbReference type="Gene3D" id="3.40.50.2300">
    <property type="match status" value="1"/>
</dbReference>
<keyword evidence="1" id="KW-0805">Transcription regulation</keyword>
<dbReference type="Proteomes" id="UP000035268">
    <property type="component" value="Chromosome"/>
</dbReference>
<protein>
    <submittedName>
        <fullName evidence="5">Arabinose metabolism transcriptional repressor</fullName>
    </submittedName>
</protein>
<keyword evidence="3" id="KW-0804">Transcription</keyword>
<dbReference type="KEGG" id="vbl:L21SP4_02202"/>
<dbReference type="GO" id="GO:0003700">
    <property type="term" value="F:DNA-binding transcription factor activity"/>
    <property type="evidence" value="ECO:0007669"/>
    <property type="project" value="InterPro"/>
</dbReference>
<sequence>MGTRTQSKHRVISAELLGRIRAGKLKPGERLPSERALAAEYGVARLTARRALSDLEERGLVRRNGQRGTTVLDDLNREARTLTLLCSAAPFSITEETIRLVLQKAEDRDYGVRVIRVMENDEKPMLEALKVGNPTMIFGWPEEISPYGRLERAVRNAGDHVALIAGRIEGDPVPTVTCDDRRGVKMAVDHLRKAGHKKIALIAPNIDPAHSVLSVQIETWREAVCDVMNEDEMRRHCIAFDSQYAKHALIETFNRLKKYLRAAESDSVTALLCLTEELATAALAACRAKGRSVPDDMSIMEYAWTPRSELFNPPRTGVNPHLDRHVEIAFDLLEQCRAGKTPSGLHRLVRPELIERETVGPMMRSCPQVRAAGPGP</sequence>
<dbReference type="PANTHER" id="PTHR30146:SF109">
    <property type="entry name" value="HTH-TYPE TRANSCRIPTIONAL REGULATOR GALS"/>
    <property type="match status" value="1"/>
</dbReference>
<dbReference type="EMBL" id="CP010904">
    <property type="protein sequence ID" value="AKJ65429.1"/>
    <property type="molecule type" value="Genomic_DNA"/>
</dbReference>
<keyword evidence="6" id="KW-1185">Reference proteome</keyword>
<dbReference type="InterPro" id="IPR046335">
    <property type="entry name" value="LacI/GalR-like_sensor"/>
</dbReference>
<dbReference type="SMART" id="SM00345">
    <property type="entry name" value="HTH_GNTR"/>
    <property type="match status" value="1"/>
</dbReference>
<dbReference type="CDD" id="cd07377">
    <property type="entry name" value="WHTH_GntR"/>
    <property type="match status" value="1"/>
</dbReference>
<dbReference type="PROSITE" id="PS50949">
    <property type="entry name" value="HTH_GNTR"/>
    <property type="match status" value="1"/>
</dbReference>
<dbReference type="STRING" id="1307763.L21SP4_02202"/>
<dbReference type="AlphaFoldDB" id="A0A0G3EMT9"/>
<accession>A0A0G3EMT9</accession>
<evidence type="ECO:0000256" key="1">
    <source>
        <dbReference type="ARBA" id="ARBA00023015"/>
    </source>
</evidence>
<dbReference type="Pfam" id="PF00392">
    <property type="entry name" value="GntR"/>
    <property type="match status" value="1"/>
</dbReference>